<dbReference type="RefSeq" id="WP_183626381.1">
    <property type="nucleotide sequence ID" value="NZ_JACIDX010000010.1"/>
</dbReference>
<name>A0A7W6CJT4_9SPHN</name>
<proteinExistence type="predicted"/>
<dbReference type="Proteomes" id="UP000548867">
    <property type="component" value="Unassembled WGS sequence"/>
</dbReference>
<evidence type="ECO:0000313" key="2">
    <source>
        <dbReference type="Proteomes" id="UP000548867"/>
    </source>
</evidence>
<keyword evidence="2" id="KW-1185">Reference proteome</keyword>
<evidence type="ECO:0000313" key="1">
    <source>
        <dbReference type="EMBL" id="MBB3955778.1"/>
    </source>
</evidence>
<gene>
    <name evidence="1" type="ORF">GGR38_002734</name>
</gene>
<comment type="caution">
    <text evidence="1">The sequence shown here is derived from an EMBL/GenBank/DDBJ whole genome shotgun (WGS) entry which is preliminary data.</text>
</comment>
<protein>
    <submittedName>
        <fullName evidence="1">Uncharacterized protein</fullName>
    </submittedName>
</protein>
<accession>A0A7W6CJT4</accession>
<organism evidence="1 2">
    <name type="scientific">Novosphingobium sediminicola</name>
    <dbReference type="NCBI Taxonomy" id="563162"/>
    <lineage>
        <taxon>Bacteria</taxon>
        <taxon>Pseudomonadati</taxon>
        <taxon>Pseudomonadota</taxon>
        <taxon>Alphaproteobacteria</taxon>
        <taxon>Sphingomonadales</taxon>
        <taxon>Sphingomonadaceae</taxon>
        <taxon>Novosphingobium</taxon>
    </lineage>
</organism>
<sequence length="78" mass="8640">MFRALFRFDLMISGFLICRAFGESGVASINVVTVVERKLSKMLNHNPMNLVRGLIPAPTTFVVFLASDYGAAKRGCWS</sequence>
<reference evidence="1 2" key="1">
    <citation type="submission" date="2020-08" db="EMBL/GenBank/DDBJ databases">
        <title>Genomic Encyclopedia of Type Strains, Phase IV (KMG-IV): sequencing the most valuable type-strain genomes for metagenomic binning, comparative biology and taxonomic classification.</title>
        <authorList>
            <person name="Goeker M."/>
        </authorList>
    </citation>
    <scope>NUCLEOTIDE SEQUENCE [LARGE SCALE GENOMIC DNA]</scope>
    <source>
        <strain evidence="1 2">DSM 27057</strain>
    </source>
</reference>
<dbReference type="EMBL" id="JACIDX010000010">
    <property type="protein sequence ID" value="MBB3955778.1"/>
    <property type="molecule type" value="Genomic_DNA"/>
</dbReference>
<dbReference type="AlphaFoldDB" id="A0A7W6CJT4"/>